<reference evidence="4" key="1">
    <citation type="submission" date="2015-09" db="EMBL/GenBank/DDBJ databases">
        <authorList>
            <consortium name="Pathogen Informatics"/>
        </authorList>
    </citation>
    <scope>NUCLEOTIDE SEQUENCE [LARGE SCALE GENOMIC DNA]</scope>
    <source>
        <strain evidence="4">Lake Konstanz</strain>
    </source>
</reference>
<feature type="compositionally biased region" description="Low complexity" evidence="1">
    <location>
        <begin position="19"/>
        <end position="47"/>
    </location>
</feature>
<feature type="region of interest" description="Disordered" evidence="1">
    <location>
        <begin position="384"/>
        <end position="424"/>
    </location>
</feature>
<protein>
    <submittedName>
        <fullName evidence="3">Ion transporter, putative</fullName>
    </submittedName>
</protein>
<feature type="compositionally biased region" description="Low complexity" evidence="1">
    <location>
        <begin position="401"/>
        <end position="410"/>
    </location>
</feature>
<accession>A0A0S4J5S2</accession>
<feature type="compositionally biased region" description="Acidic residues" evidence="1">
    <location>
        <begin position="323"/>
        <end position="334"/>
    </location>
</feature>
<organism evidence="3 4">
    <name type="scientific">Bodo saltans</name>
    <name type="common">Flagellated protozoan</name>
    <dbReference type="NCBI Taxonomy" id="75058"/>
    <lineage>
        <taxon>Eukaryota</taxon>
        <taxon>Discoba</taxon>
        <taxon>Euglenozoa</taxon>
        <taxon>Kinetoplastea</taxon>
        <taxon>Metakinetoplastina</taxon>
        <taxon>Eubodonida</taxon>
        <taxon>Bodonidae</taxon>
        <taxon>Bodo</taxon>
    </lineage>
</organism>
<evidence type="ECO:0000256" key="2">
    <source>
        <dbReference type="SAM" id="Phobius"/>
    </source>
</evidence>
<gene>
    <name evidence="3" type="ORF">BSAL_81970</name>
</gene>
<evidence type="ECO:0000256" key="1">
    <source>
        <dbReference type="SAM" id="MobiDB-lite"/>
    </source>
</evidence>
<dbReference type="AlphaFoldDB" id="A0A0S4J5S2"/>
<dbReference type="EMBL" id="CYKH01000896">
    <property type="protein sequence ID" value="CUG60117.1"/>
    <property type="molecule type" value="Genomic_DNA"/>
</dbReference>
<keyword evidence="2" id="KW-0812">Transmembrane</keyword>
<dbReference type="Proteomes" id="UP000051952">
    <property type="component" value="Unassembled WGS sequence"/>
</dbReference>
<feature type="compositionally biased region" description="Polar residues" evidence="1">
    <location>
        <begin position="128"/>
        <end position="143"/>
    </location>
</feature>
<evidence type="ECO:0000313" key="4">
    <source>
        <dbReference type="Proteomes" id="UP000051952"/>
    </source>
</evidence>
<feature type="transmembrane region" description="Helical" evidence="2">
    <location>
        <begin position="513"/>
        <end position="533"/>
    </location>
</feature>
<feature type="compositionally biased region" description="Polar residues" evidence="1">
    <location>
        <begin position="196"/>
        <end position="205"/>
    </location>
</feature>
<feature type="region of interest" description="Disordered" evidence="1">
    <location>
        <begin position="115"/>
        <end position="217"/>
    </location>
</feature>
<feature type="region of interest" description="Disordered" evidence="1">
    <location>
        <begin position="290"/>
        <end position="351"/>
    </location>
</feature>
<feature type="compositionally biased region" description="Basic residues" evidence="1">
    <location>
        <begin position="304"/>
        <end position="319"/>
    </location>
</feature>
<feature type="compositionally biased region" description="Low complexity" evidence="1">
    <location>
        <begin position="54"/>
        <end position="68"/>
    </location>
</feature>
<dbReference type="VEuPathDB" id="TriTrypDB:BSAL_81970"/>
<keyword evidence="4" id="KW-1185">Reference proteome</keyword>
<dbReference type="SUPFAM" id="SSF81324">
    <property type="entry name" value="Voltage-gated potassium channels"/>
    <property type="match status" value="1"/>
</dbReference>
<dbReference type="Gene3D" id="1.10.287.70">
    <property type="match status" value="1"/>
</dbReference>
<keyword evidence="2" id="KW-0472">Membrane</keyword>
<keyword evidence="2" id="KW-1133">Transmembrane helix</keyword>
<sequence>MEYEGPNNNNNRRVVVKVPASSPHRQQQQQQHAAAALSPSAEAARSSPSPPPQNSVTSSSGSPVVSSGRSILRKMAVAAAANDDGNATTRGSSATTNLLSTVVTVKKAAKRFAAAAATKKQQRRRESNSLSDTAQSSSPSQGLFTAMRTISVVTNSNADTTGKKTTTTTGAQQQEVSDNDPAGLRSSESFGALNPLASSSSFHQSTRVRRATREGSGAFGALEKEDTFLGSASSGGTGITLRKIFNDADLAGVGFLTPAQAFAAMKVVGVVLKKKEFYEILDEIDVNAGNNEHNSAEESDWLRKEKRRRHSSSSGNKRRGTFDDDDGSTTESSEDNNFSSVAQPQQKSSRRRVVILEEGAPHDDGELSLSLEDDEVVITQVTNNAGNQRQHQQHDNPLSADSLSISSGLDRSSDEDATTTTTTTTTASPTIIVNNQNALSATKASILEKVASRLQRRRRRNRRVLFEDFEKLIELWQSAARFQLFEKRSDETEARLQATMDNKFLATDSAAMWVWQLIMLFVGCYLVMVPVAVFTNTVPEVAQYFALYTPSDAIVTVLLVADMILKCCTCVTTRVNGVSVVVDDLRGIMREYVRSPWFWIDLLVLVPWRFTILAGGDTDYIMRYDNSTGLLIHPELSGCHGCKTLDDYNFAVDIATVLLLIRGLKFLEHYRYFEETGLTPLTRNFVQRQYVVGMGIIQGARFVVLVHTLAVIYLSKKKSISKRLASRR</sequence>
<feature type="region of interest" description="Disordered" evidence="1">
    <location>
        <begin position="1"/>
        <end position="68"/>
    </location>
</feature>
<proteinExistence type="predicted"/>
<feature type="compositionally biased region" description="Basic and acidic residues" evidence="1">
    <location>
        <begin position="294"/>
        <end position="303"/>
    </location>
</feature>
<evidence type="ECO:0000313" key="3">
    <source>
        <dbReference type="EMBL" id="CUG60117.1"/>
    </source>
</evidence>
<feature type="transmembrane region" description="Helical" evidence="2">
    <location>
        <begin position="690"/>
        <end position="714"/>
    </location>
</feature>
<name>A0A0S4J5S2_BODSA</name>
<feature type="compositionally biased region" description="Polar residues" evidence="1">
    <location>
        <begin position="336"/>
        <end position="347"/>
    </location>
</feature>